<evidence type="ECO:0000259" key="3">
    <source>
        <dbReference type="Pfam" id="PF13193"/>
    </source>
</evidence>
<dbReference type="Gene3D" id="3.30.300.30">
    <property type="match status" value="1"/>
</dbReference>
<comment type="similarity">
    <text evidence="1">Belongs to the ATP-dependent AMP-binding enzyme family.</text>
</comment>
<dbReference type="AlphaFoldDB" id="A0A6J4Q5F8"/>
<evidence type="ECO:0000256" key="1">
    <source>
        <dbReference type="ARBA" id="ARBA00006432"/>
    </source>
</evidence>
<organism evidence="4">
    <name type="scientific">uncultured Phycisphaerae bacterium</name>
    <dbReference type="NCBI Taxonomy" id="904963"/>
    <lineage>
        <taxon>Bacteria</taxon>
        <taxon>Pseudomonadati</taxon>
        <taxon>Planctomycetota</taxon>
        <taxon>Phycisphaerae</taxon>
        <taxon>environmental samples</taxon>
    </lineage>
</organism>
<feature type="non-terminal residue" evidence="4">
    <location>
        <position position="1"/>
    </location>
</feature>
<evidence type="ECO:0000256" key="2">
    <source>
        <dbReference type="ARBA" id="ARBA00022598"/>
    </source>
</evidence>
<dbReference type="InterPro" id="IPR042099">
    <property type="entry name" value="ANL_N_sf"/>
</dbReference>
<dbReference type="InterPro" id="IPR025110">
    <property type="entry name" value="AMP-bd_C"/>
</dbReference>
<dbReference type="SUPFAM" id="SSF56801">
    <property type="entry name" value="Acetyl-CoA synthetase-like"/>
    <property type="match status" value="1"/>
</dbReference>
<dbReference type="InterPro" id="IPR045851">
    <property type="entry name" value="AMP-bd_C_sf"/>
</dbReference>
<sequence length="155" mass="17060">VWLKGPMIMKGYHNLPNDTAEALTPDGYFKTGDVGHLDADGYLYITGRKKDLIIVAGEKAVPREIEEMLLTHPAVAQAAVLGKKDASRGEVVVAFVIPKEGQDVKPEELRDHCRQHGLMQWKIPREVFVVTELPLSPTGKILKRVLAEKLAATPG</sequence>
<dbReference type="GO" id="GO:0031956">
    <property type="term" value="F:medium-chain fatty acid-CoA ligase activity"/>
    <property type="evidence" value="ECO:0007669"/>
    <property type="project" value="TreeGrafter"/>
</dbReference>
<dbReference type="EC" id="6.2.1.3" evidence="4"/>
<gene>
    <name evidence="4" type="ORF">AVDCRST_MAG64-3325</name>
</gene>
<accession>A0A6J4Q5F8</accession>
<dbReference type="GO" id="GO:0004467">
    <property type="term" value="F:long-chain fatty acid-CoA ligase activity"/>
    <property type="evidence" value="ECO:0007669"/>
    <property type="project" value="UniProtKB-EC"/>
</dbReference>
<dbReference type="PANTHER" id="PTHR43201:SF5">
    <property type="entry name" value="MEDIUM-CHAIN ACYL-COA LIGASE ACSF2, MITOCHONDRIAL"/>
    <property type="match status" value="1"/>
</dbReference>
<keyword evidence="2 4" id="KW-0436">Ligase</keyword>
<protein>
    <submittedName>
        <fullName evidence="4">Long-chain-fatty-acid--CoA ligase</fullName>
        <ecNumber evidence="4">6.2.1.3</ecNumber>
    </submittedName>
</protein>
<evidence type="ECO:0000313" key="4">
    <source>
        <dbReference type="EMBL" id="CAA9428746.1"/>
    </source>
</evidence>
<name>A0A6J4Q5F8_9BACT</name>
<dbReference type="Pfam" id="PF13193">
    <property type="entry name" value="AMP-binding_C"/>
    <property type="match status" value="1"/>
</dbReference>
<feature type="domain" description="AMP-binding enzyme C-terminal" evidence="3">
    <location>
        <begin position="64"/>
        <end position="140"/>
    </location>
</feature>
<dbReference type="EMBL" id="CADCUQ010000770">
    <property type="protein sequence ID" value="CAA9428746.1"/>
    <property type="molecule type" value="Genomic_DNA"/>
</dbReference>
<reference evidence="4" key="1">
    <citation type="submission" date="2020-02" db="EMBL/GenBank/DDBJ databases">
        <authorList>
            <person name="Meier V. D."/>
        </authorList>
    </citation>
    <scope>NUCLEOTIDE SEQUENCE</scope>
    <source>
        <strain evidence="4">AVDCRST_MAG64</strain>
    </source>
</reference>
<dbReference type="PANTHER" id="PTHR43201">
    <property type="entry name" value="ACYL-COA SYNTHETASE"/>
    <property type="match status" value="1"/>
</dbReference>
<proteinExistence type="inferred from homology"/>
<dbReference type="Gene3D" id="3.40.50.12780">
    <property type="entry name" value="N-terminal domain of ligase-like"/>
    <property type="match status" value="1"/>
</dbReference>